<dbReference type="UniPathway" id="UPA00035">
    <property type="reaction ID" value="UER00043"/>
</dbReference>
<comment type="caution">
    <text evidence="10">The sequence shown here is derived from an EMBL/GenBank/DDBJ whole genome shotgun (WGS) entry which is preliminary data.</text>
</comment>
<dbReference type="CDD" id="cd00331">
    <property type="entry name" value="IGPS"/>
    <property type="match status" value="1"/>
</dbReference>
<keyword evidence="8" id="KW-0456">Lyase</keyword>
<name>A0A133QAM2_9BACT</name>
<evidence type="ECO:0000313" key="11">
    <source>
        <dbReference type="Proteomes" id="UP000070533"/>
    </source>
</evidence>
<dbReference type="AlphaFoldDB" id="A0A133QAM2"/>
<dbReference type="PATRIC" id="fig|28128.5.peg.1168"/>
<dbReference type="GO" id="GO:0000162">
    <property type="term" value="P:L-tryptophan biosynthetic process"/>
    <property type="evidence" value="ECO:0007669"/>
    <property type="project" value="UniProtKB-UniPathway"/>
</dbReference>
<dbReference type="OrthoDB" id="9804217at2"/>
<evidence type="ECO:0000256" key="4">
    <source>
        <dbReference type="ARBA" id="ARBA00022605"/>
    </source>
</evidence>
<dbReference type="RefSeq" id="WP_028901572.1">
    <property type="nucleotide sequence ID" value="NZ_BAAAXP010000040.1"/>
</dbReference>
<dbReference type="Gene3D" id="3.20.20.70">
    <property type="entry name" value="Aldolase class I"/>
    <property type="match status" value="1"/>
</dbReference>
<comment type="pathway">
    <text evidence="2">Amino-acid biosynthesis; L-tryptophan biosynthesis; L-tryptophan from chorismate: step 4/5.</text>
</comment>
<reference evidence="11" key="1">
    <citation type="submission" date="2016-01" db="EMBL/GenBank/DDBJ databases">
        <authorList>
            <person name="Mitreva M."/>
            <person name="Pepin K.H."/>
            <person name="Mihindukulasuriya K.A."/>
            <person name="Fulton R."/>
            <person name="Fronick C."/>
            <person name="O'Laughlin M."/>
            <person name="Miner T."/>
            <person name="Herter B."/>
            <person name="Rosa B.A."/>
            <person name="Cordes M."/>
            <person name="Tomlinson C."/>
            <person name="Wollam A."/>
            <person name="Palsikar V.B."/>
            <person name="Mardis E.R."/>
            <person name="Wilson R.K."/>
        </authorList>
    </citation>
    <scope>NUCLEOTIDE SEQUENCE [LARGE SCALE GENOMIC DNA]</scope>
    <source>
        <strain evidence="11">MJR7716</strain>
    </source>
</reference>
<dbReference type="EMBL" id="LRQG01000086">
    <property type="protein sequence ID" value="KXA39936.1"/>
    <property type="molecule type" value="Genomic_DNA"/>
</dbReference>
<dbReference type="GO" id="GO:0004425">
    <property type="term" value="F:indole-3-glycerol-phosphate synthase activity"/>
    <property type="evidence" value="ECO:0007669"/>
    <property type="project" value="UniProtKB-EC"/>
</dbReference>
<dbReference type="InterPro" id="IPR013798">
    <property type="entry name" value="Indole-3-glycerol_P_synth_dom"/>
</dbReference>
<gene>
    <name evidence="10" type="ORF">HMPREF3226_01148</name>
</gene>
<evidence type="ECO:0000259" key="9">
    <source>
        <dbReference type="Pfam" id="PF00218"/>
    </source>
</evidence>
<evidence type="ECO:0000256" key="7">
    <source>
        <dbReference type="ARBA" id="ARBA00023141"/>
    </source>
</evidence>
<dbReference type="STRING" id="28128.HMPREF3226_01148"/>
<proteinExistence type="predicted"/>
<dbReference type="eggNOG" id="COG0134">
    <property type="taxonomic scope" value="Bacteria"/>
</dbReference>
<keyword evidence="6" id="KW-0822">Tryptophan biosynthesis</keyword>
<accession>A0A133QAM2</accession>
<dbReference type="GO" id="GO:0004640">
    <property type="term" value="F:phosphoribosylanthranilate isomerase activity"/>
    <property type="evidence" value="ECO:0007669"/>
    <property type="project" value="TreeGrafter"/>
</dbReference>
<dbReference type="InterPro" id="IPR011060">
    <property type="entry name" value="RibuloseP-bd_barrel"/>
</dbReference>
<keyword evidence="11" id="KW-1185">Reference proteome</keyword>
<evidence type="ECO:0000313" key="10">
    <source>
        <dbReference type="EMBL" id="KXA39936.1"/>
    </source>
</evidence>
<comment type="catalytic activity">
    <reaction evidence="1">
        <text>1-(2-carboxyphenylamino)-1-deoxy-D-ribulose 5-phosphate + H(+) = (1S,2R)-1-C-(indol-3-yl)glycerol 3-phosphate + CO2 + H2O</text>
        <dbReference type="Rhea" id="RHEA:23476"/>
        <dbReference type="ChEBI" id="CHEBI:15377"/>
        <dbReference type="ChEBI" id="CHEBI:15378"/>
        <dbReference type="ChEBI" id="CHEBI:16526"/>
        <dbReference type="ChEBI" id="CHEBI:58613"/>
        <dbReference type="ChEBI" id="CHEBI:58866"/>
        <dbReference type="EC" id="4.1.1.48"/>
    </reaction>
</comment>
<dbReference type="Proteomes" id="UP000070533">
    <property type="component" value="Unassembled WGS sequence"/>
</dbReference>
<feature type="domain" description="Indole-3-glycerol phosphate synthase" evidence="9">
    <location>
        <begin position="5"/>
        <end position="260"/>
    </location>
</feature>
<evidence type="ECO:0000256" key="5">
    <source>
        <dbReference type="ARBA" id="ARBA00022793"/>
    </source>
</evidence>
<evidence type="ECO:0000256" key="3">
    <source>
        <dbReference type="ARBA" id="ARBA00012362"/>
    </source>
</evidence>
<keyword evidence="7" id="KW-0057">Aromatic amino acid biosynthesis</keyword>
<dbReference type="Pfam" id="PF00218">
    <property type="entry name" value="IGPS"/>
    <property type="match status" value="1"/>
</dbReference>
<protein>
    <recommendedName>
        <fullName evidence="3">indole-3-glycerol-phosphate synthase</fullName>
        <ecNumber evidence="3">4.1.1.48</ecNumber>
    </recommendedName>
</protein>
<evidence type="ECO:0000256" key="8">
    <source>
        <dbReference type="ARBA" id="ARBA00023239"/>
    </source>
</evidence>
<sequence length="266" mass="30294">MNDILEEILTYKREEVEQWKQYIPLKQLYGMMEYGKLDKIEQPSLQLALEKSNTGVIAEFKRKTPLRQWINQGAKASKIPYEFQRGGAVAISIPTDKPCFGGYDEYVQEAKATGVTIPIVYNNFIIDEYQLFQARRVGASAVVLNSLLLSIEQCHSLQSLAHQLGLEVVLEIHSVDKLYYLDLQPDVCAVNNRDLRTFEVDINVSLELARHLPDNILKISEGGINSLSKINLLKEEGYQGFVIGEFLMRQENPGVFLRNLISELEK</sequence>
<keyword evidence="5" id="KW-0210">Decarboxylase</keyword>
<dbReference type="InterPro" id="IPR045186">
    <property type="entry name" value="Indole-3-glycerol_P_synth"/>
</dbReference>
<evidence type="ECO:0000256" key="1">
    <source>
        <dbReference type="ARBA" id="ARBA00001633"/>
    </source>
</evidence>
<dbReference type="InterPro" id="IPR013785">
    <property type="entry name" value="Aldolase_TIM"/>
</dbReference>
<keyword evidence="4" id="KW-0028">Amino-acid biosynthesis</keyword>
<dbReference type="PANTHER" id="PTHR22854">
    <property type="entry name" value="TRYPTOPHAN BIOSYNTHESIS PROTEIN"/>
    <property type="match status" value="1"/>
</dbReference>
<dbReference type="PANTHER" id="PTHR22854:SF2">
    <property type="entry name" value="INDOLE-3-GLYCEROL-PHOSPHATE SYNTHASE"/>
    <property type="match status" value="1"/>
</dbReference>
<dbReference type="SUPFAM" id="SSF51366">
    <property type="entry name" value="Ribulose-phoshate binding barrel"/>
    <property type="match status" value="1"/>
</dbReference>
<evidence type="ECO:0000256" key="2">
    <source>
        <dbReference type="ARBA" id="ARBA00004696"/>
    </source>
</evidence>
<dbReference type="EC" id="4.1.1.48" evidence="3"/>
<evidence type="ECO:0000256" key="6">
    <source>
        <dbReference type="ARBA" id="ARBA00022822"/>
    </source>
</evidence>
<organism evidence="10 11">
    <name type="scientific">Prevotella corporis</name>
    <dbReference type="NCBI Taxonomy" id="28128"/>
    <lineage>
        <taxon>Bacteria</taxon>
        <taxon>Pseudomonadati</taxon>
        <taxon>Bacteroidota</taxon>
        <taxon>Bacteroidia</taxon>
        <taxon>Bacteroidales</taxon>
        <taxon>Prevotellaceae</taxon>
        <taxon>Prevotella</taxon>
    </lineage>
</organism>